<dbReference type="KEGG" id="mav:MAV_0026"/>
<organism evidence="2 3">
    <name type="scientific">Mycobacterium avium (strain 104)</name>
    <dbReference type="NCBI Taxonomy" id="243243"/>
    <lineage>
        <taxon>Bacteria</taxon>
        <taxon>Bacillati</taxon>
        <taxon>Actinomycetota</taxon>
        <taxon>Actinomycetes</taxon>
        <taxon>Mycobacteriales</taxon>
        <taxon>Mycobacteriaceae</taxon>
        <taxon>Mycobacterium</taxon>
        <taxon>Mycobacterium avium complex (MAC)</taxon>
    </lineage>
</organism>
<accession>A0A0H3A1W3</accession>
<dbReference type="RefSeq" id="WP_011723290.1">
    <property type="nucleotide sequence ID" value="NC_008595.1"/>
</dbReference>
<evidence type="ECO:0000313" key="3">
    <source>
        <dbReference type="Proteomes" id="UP000001574"/>
    </source>
</evidence>
<gene>
    <name evidence="2" type="ordered locus">MAV_0026</name>
</gene>
<dbReference type="InterPro" id="IPR028952">
    <property type="entry name" value="Imm63"/>
</dbReference>
<dbReference type="EMBL" id="CP000479">
    <property type="protein sequence ID" value="ABK68000.1"/>
    <property type="molecule type" value="Genomic_DNA"/>
</dbReference>
<evidence type="ECO:0000313" key="2">
    <source>
        <dbReference type="EMBL" id="ABK68000.1"/>
    </source>
</evidence>
<feature type="domain" description="Immunity protein 63" evidence="1">
    <location>
        <begin position="43"/>
        <end position="120"/>
    </location>
</feature>
<dbReference type="AlphaFoldDB" id="A0A0H3A1W3"/>
<dbReference type="HOGENOM" id="CLU_155842_0_0_11"/>
<dbReference type="Proteomes" id="UP000001574">
    <property type="component" value="Chromosome"/>
</dbReference>
<evidence type="ECO:0000259" key="1">
    <source>
        <dbReference type="Pfam" id="PF15599"/>
    </source>
</evidence>
<name>A0A0H3A1W3_MYCA1</name>
<sequence length="145" mass="16850">MVDGKTAHLQAEVDRIAARLNVPPIKVGVVLKNDDRNIYIDDDGRYHYDYWERGRQRFDRVGDIDEALYGFATDAAFDIGYSYSARFSPPDQDRRILLWAKQYELLNQLNPGWAKRCVRERADQLRGWGLHEAVELLPDIPERDG</sequence>
<dbReference type="Pfam" id="PF15599">
    <property type="entry name" value="Imm63"/>
    <property type="match status" value="1"/>
</dbReference>
<reference evidence="2 3" key="1">
    <citation type="submission" date="2006-10" db="EMBL/GenBank/DDBJ databases">
        <authorList>
            <person name="Fleischmann R.D."/>
            <person name="Dodson R.J."/>
            <person name="Haft D.H."/>
            <person name="Merkel J.S."/>
            <person name="Nelson W.C."/>
            <person name="Fraser C.M."/>
        </authorList>
    </citation>
    <scope>NUCLEOTIDE SEQUENCE [LARGE SCALE GENOMIC DNA]</scope>
    <source>
        <strain evidence="2 3">104</strain>
    </source>
</reference>
<proteinExistence type="predicted"/>
<protein>
    <recommendedName>
        <fullName evidence="1">Immunity protein 63 domain-containing protein</fullName>
    </recommendedName>
</protein>